<protein>
    <recommendedName>
        <fullName evidence="1">Macro domain-containing protein</fullName>
    </recommendedName>
</protein>
<sequence length="297" mass="32929">MKTINVEDYASAIELNTPYQVLPMALDENEAREMLWRELEPALAAIRAPECTDCDVNRQRQWIDAAITLLPPNALSPKGEAALDTLLMVEKQQREMTSIASLLAMPFLTIGNTKIVLWKGDITTLEVDAIVNAANHQMLGCFQPGHKCIDNAIHNRAGIQLRRDCNTIMEIQGHDEAAGQAKITRGYHLPARYVIHTVGPVVSGIVQKADRATLASSYRSVLDISQKVSDIDSLALCSVSTGVYGYPIEQATPIAIQETVEWIKANPSKLNSVVFNVFSDRDYEVYQSLLEEFVCQQ</sequence>
<dbReference type="PANTHER" id="PTHR11106:SF27">
    <property type="entry name" value="MACRO DOMAIN-CONTAINING PROTEIN"/>
    <property type="match status" value="1"/>
</dbReference>
<dbReference type="Proteomes" id="UP000029224">
    <property type="component" value="Unassembled WGS sequence"/>
</dbReference>
<dbReference type="SUPFAM" id="SSF52949">
    <property type="entry name" value="Macro domain-like"/>
    <property type="match status" value="1"/>
</dbReference>
<dbReference type="Pfam" id="PF01661">
    <property type="entry name" value="Macro"/>
    <property type="match status" value="1"/>
</dbReference>
<accession>A0A090T6I8</accession>
<dbReference type="InterPro" id="IPR002589">
    <property type="entry name" value="Macro_dom"/>
</dbReference>
<dbReference type="EMBL" id="BBMT01000007">
    <property type="protein sequence ID" value="GAL35531.1"/>
    <property type="molecule type" value="Genomic_DNA"/>
</dbReference>
<comment type="caution">
    <text evidence="2">The sequence shown here is derived from an EMBL/GenBank/DDBJ whole genome shotgun (WGS) entry which is preliminary data.</text>
</comment>
<dbReference type="CDD" id="cd02908">
    <property type="entry name" value="Macro_OAADPr_deacetylase"/>
    <property type="match status" value="1"/>
</dbReference>
<reference evidence="2 3" key="2">
    <citation type="submission" date="2014-09" db="EMBL/GenBank/DDBJ databases">
        <authorList>
            <consortium name="NBRP consortium"/>
            <person name="Sawabe T."/>
            <person name="Meirelles P."/>
            <person name="Nakanishi M."/>
            <person name="Sayaka M."/>
            <person name="Hattori M."/>
            <person name="Ohkuma M."/>
        </authorList>
    </citation>
    <scope>NUCLEOTIDE SEQUENCE [LARGE SCALE GENOMIC DNA]</scope>
    <source>
        <strain evidence="2 3">JCM 19240</strain>
    </source>
</reference>
<dbReference type="PROSITE" id="PS51154">
    <property type="entry name" value="MACRO"/>
    <property type="match status" value="1"/>
</dbReference>
<reference evidence="2 3" key="1">
    <citation type="submission" date="2014-09" db="EMBL/GenBank/DDBJ databases">
        <title>Vibrio maritimus JCM 19240. (C210) whole genome shotgun sequence.</title>
        <authorList>
            <person name="Sawabe T."/>
            <person name="Meirelles P."/>
            <person name="Nakanishi M."/>
            <person name="Sayaka M."/>
            <person name="Hattori M."/>
            <person name="Ohkuma M."/>
        </authorList>
    </citation>
    <scope>NUCLEOTIDE SEQUENCE [LARGE SCALE GENOMIC DNA]</scope>
    <source>
        <strain evidence="2 3">JCM 19240</strain>
    </source>
</reference>
<dbReference type="OrthoDB" id="6194521at2"/>
<gene>
    <name evidence="2" type="ORF">JCM19240_378</name>
</gene>
<proteinExistence type="predicted"/>
<dbReference type="SMART" id="SM00506">
    <property type="entry name" value="A1pp"/>
    <property type="match status" value="1"/>
</dbReference>
<dbReference type="Gene3D" id="3.40.220.10">
    <property type="entry name" value="Leucine Aminopeptidase, subunit E, domain 1"/>
    <property type="match status" value="1"/>
</dbReference>
<keyword evidence="3" id="KW-1185">Reference proteome</keyword>
<evidence type="ECO:0000313" key="3">
    <source>
        <dbReference type="Proteomes" id="UP000029224"/>
    </source>
</evidence>
<dbReference type="InterPro" id="IPR043472">
    <property type="entry name" value="Macro_dom-like"/>
</dbReference>
<dbReference type="AlphaFoldDB" id="A0A090T6I8"/>
<dbReference type="NCBIfam" id="NF003163">
    <property type="entry name" value="PRK04143.1"/>
    <property type="match status" value="1"/>
</dbReference>
<feature type="domain" description="Macro" evidence="1">
    <location>
        <begin position="102"/>
        <end position="294"/>
    </location>
</feature>
<organism evidence="2 3">
    <name type="scientific">Vibrio maritimus</name>
    <dbReference type="NCBI Taxonomy" id="990268"/>
    <lineage>
        <taxon>Bacteria</taxon>
        <taxon>Pseudomonadati</taxon>
        <taxon>Pseudomonadota</taxon>
        <taxon>Gammaproteobacteria</taxon>
        <taxon>Vibrionales</taxon>
        <taxon>Vibrionaceae</taxon>
        <taxon>Vibrio</taxon>
    </lineage>
</organism>
<evidence type="ECO:0000259" key="1">
    <source>
        <dbReference type="PROSITE" id="PS51154"/>
    </source>
</evidence>
<evidence type="ECO:0000313" key="2">
    <source>
        <dbReference type="EMBL" id="GAL35531.1"/>
    </source>
</evidence>
<name>A0A090T6I8_9VIBR</name>
<dbReference type="PANTHER" id="PTHR11106">
    <property type="entry name" value="GANGLIOSIDE INDUCED DIFFERENTIATION ASSOCIATED PROTEIN 2-RELATED"/>
    <property type="match status" value="1"/>
</dbReference>